<name>A0A0C9YNU6_9AGAM</name>
<dbReference type="HOGENOM" id="CLU_085246_0_0_1"/>
<reference evidence="2 3" key="1">
    <citation type="submission" date="2014-04" db="EMBL/GenBank/DDBJ databases">
        <authorList>
            <consortium name="DOE Joint Genome Institute"/>
            <person name="Kuo A."/>
            <person name="Kohler A."/>
            <person name="Costa M.D."/>
            <person name="Nagy L.G."/>
            <person name="Floudas D."/>
            <person name="Copeland A."/>
            <person name="Barry K.W."/>
            <person name="Cichocki N."/>
            <person name="Veneault-Fourrey C."/>
            <person name="LaButti K."/>
            <person name="Lindquist E.A."/>
            <person name="Lipzen A."/>
            <person name="Lundell T."/>
            <person name="Morin E."/>
            <person name="Murat C."/>
            <person name="Sun H."/>
            <person name="Tunlid A."/>
            <person name="Henrissat B."/>
            <person name="Grigoriev I.V."/>
            <person name="Hibbett D.S."/>
            <person name="Martin F."/>
            <person name="Nordberg H.P."/>
            <person name="Cantor M.N."/>
            <person name="Hua S.X."/>
        </authorList>
    </citation>
    <scope>NUCLEOTIDE SEQUENCE [LARGE SCALE GENOMIC DNA]</scope>
    <source>
        <strain evidence="2 3">441</strain>
    </source>
</reference>
<protein>
    <submittedName>
        <fullName evidence="2">Uncharacterized protein</fullName>
    </submittedName>
</protein>
<organism evidence="2 3">
    <name type="scientific">Pisolithus microcarpus 441</name>
    <dbReference type="NCBI Taxonomy" id="765257"/>
    <lineage>
        <taxon>Eukaryota</taxon>
        <taxon>Fungi</taxon>
        <taxon>Dikarya</taxon>
        <taxon>Basidiomycota</taxon>
        <taxon>Agaricomycotina</taxon>
        <taxon>Agaricomycetes</taxon>
        <taxon>Agaricomycetidae</taxon>
        <taxon>Boletales</taxon>
        <taxon>Sclerodermatineae</taxon>
        <taxon>Pisolithaceae</taxon>
        <taxon>Pisolithus</taxon>
    </lineage>
</organism>
<keyword evidence="3" id="KW-1185">Reference proteome</keyword>
<evidence type="ECO:0000256" key="1">
    <source>
        <dbReference type="SAM" id="MobiDB-lite"/>
    </source>
</evidence>
<dbReference type="EMBL" id="KN833889">
    <property type="protein sequence ID" value="KIK15484.1"/>
    <property type="molecule type" value="Genomic_DNA"/>
</dbReference>
<evidence type="ECO:0000313" key="2">
    <source>
        <dbReference type="EMBL" id="KIK15484.1"/>
    </source>
</evidence>
<reference evidence="3" key="2">
    <citation type="submission" date="2015-01" db="EMBL/GenBank/DDBJ databases">
        <title>Evolutionary Origins and Diversification of the Mycorrhizal Mutualists.</title>
        <authorList>
            <consortium name="DOE Joint Genome Institute"/>
            <consortium name="Mycorrhizal Genomics Consortium"/>
            <person name="Kohler A."/>
            <person name="Kuo A."/>
            <person name="Nagy L.G."/>
            <person name="Floudas D."/>
            <person name="Copeland A."/>
            <person name="Barry K.W."/>
            <person name="Cichocki N."/>
            <person name="Veneault-Fourrey C."/>
            <person name="LaButti K."/>
            <person name="Lindquist E.A."/>
            <person name="Lipzen A."/>
            <person name="Lundell T."/>
            <person name="Morin E."/>
            <person name="Murat C."/>
            <person name="Riley R."/>
            <person name="Ohm R."/>
            <person name="Sun H."/>
            <person name="Tunlid A."/>
            <person name="Henrissat B."/>
            <person name="Grigoriev I.V."/>
            <person name="Hibbett D.S."/>
            <person name="Martin F."/>
        </authorList>
    </citation>
    <scope>NUCLEOTIDE SEQUENCE [LARGE SCALE GENOMIC DNA]</scope>
    <source>
        <strain evidence="3">441</strain>
    </source>
</reference>
<dbReference type="Gene3D" id="1.20.1270.60">
    <property type="entry name" value="Arfaptin homology (AH) domain/BAR domain"/>
    <property type="match status" value="1"/>
</dbReference>
<feature type="region of interest" description="Disordered" evidence="1">
    <location>
        <begin position="236"/>
        <end position="285"/>
    </location>
</feature>
<accession>A0A0C9YNU6</accession>
<dbReference type="Proteomes" id="UP000054018">
    <property type="component" value="Unassembled WGS sequence"/>
</dbReference>
<feature type="compositionally biased region" description="Polar residues" evidence="1">
    <location>
        <begin position="272"/>
        <end position="285"/>
    </location>
</feature>
<feature type="non-terminal residue" evidence="2">
    <location>
        <position position="285"/>
    </location>
</feature>
<dbReference type="OrthoDB" id="3358861at2759"/>
<dbReference type="STRING" id="765257.A0A0C9YNU6"/>
<proteinExistence type="predicted"/>
<dbReference type="InterPro" id="IPR027267">
    <property type="entry name" value="AH/BAR_dom_sf"/>
</dbReference>
<dbReference type="AlphaFoldDB" id="A0A0C9YNU6"/>
<evidence type="ECO:0000313" key="3">
    <source>
        <dbReference type="Proteomes" id="UP000054018"/>
    </source>
</evidence>
<gene>
    <name evidence="2" type="ORF">PISMIDRAFT_115110</name>
</gene>
<sequence>MVVHRPPDSRLLTNLIAHEKEYTKHFVSLFPLSHATLASLSAYSAASPSENPYSSNSGSPAQVLAAIVDVLAGADDALQRYLHVVEKWREQLVSLKELEDDIGSILPEHRKQAPNVRLCITRVIKLSKAQKSGRDSRSSFILHPGGSSASFSSLPSTTNSTSIGSASSKLAHVQAELQACESHLADKERELAVRRIGVVREGLGARCRALIDCGWVWSKMGKQGLRALQSLSGNPGIAFPRTHSPSPPRSPGYQKLDPSSANAPQLPISYASDLSSLTPSQSASQ</sequence>